<evidence type="ECO:0000256" key="1">
    <source>
        <dbReference type="ARBA" id="ARBA00004370"/>
    </source>
</evidence>
<keyword evidence="5" id="KW-0812">Transmembrane</keyword>
<protein>
    <recommendedName>
        <fullName evidence="6">J domain-containing protein</fullName>
    </recommendedName>
</protein>
<dbReference type="PANTHER" id="PTHR44157:SF1">
    <property type="entry name" value="DNAJ HOMOLOG SUBFAMILY C MEMBER 11"/>
    <property type="match status" value="1"/>
</dbReference>
<dbReference type="GO" id="GO:0042407">
    <property type="term" value="P:cristae formation"/>
    <property type="evidence" value="ECO:0007669"/>
    <property type="project" value="TreeGrafter"/>
</dbReference>
<evidence type="ECO:0000313" key="7">
    <source>
        <dbReference type="EMBL" id="KAK0546126.1"/>
    </source>
</evidence>
<reference evidence="7" key="1">
    <citation type="journal article" date="2023" name="PhytoFront">
        <title>Draft Genome Resources of Seven Strains of Tilletia horrida, Causal Agent of Kernel Smut of Rice.</title>
        <authorList>
            <person name="Khanal S."/>
            <person name="Antony Babu S."/>
            <person name="Zhou X.G."/>
        </authorList>
    </citation>
    <scope>NUCLEOTIDE SEQUENCE</scope>
    <source>
        <strain evidence="7">TX6</strain>
    </source>
</reference>
<dbReference type="CDD" id="cd06257">
    <property type="entry name" value="DnaJ"/>
    <property type="match status" value="1"/>
</dbReference>
<feature type="domain" description="J" evidence="6">
    <location>
        <begin position="134"/>
        <end position="202"/>
    </location>
</feature>
<comment type="caution">
    <text evidence="7">The sequence shown here is derived from an EMBL/GenBank/DDBJ whole genome shotgun (WGS) entry which is preliminary data.</text>
</comment>
<keyword evidence="2 5" id="KW-0472">Membrane</keyword>
<dbReference type="PROSITE" id="PS00636">
    <property type="entry name" value="DNAJ_1"/>
    <property type="match status" value="1"/>
</dbReference>
<dbReference type="SMART" id="SM00271">
    <property type="entry name" value="DnaJ"/>
    <property type="match status" value="1"/>
</dbReference>
<dbReference type="Pfam" id="PF22774">
    <property type="entry name" value="DNAJC11_beta-barrel"/>
    <property type="match status" value="1"/>
</dbReference>
<name>A0AAN6GKJ9_9BASI</name>
<evidence type="ECO:0000256" key="3">
    <source>
        <dbReference type="ARBA" id="ARBA00023186"/>
    </source>
</evidence>
<dbReference type="PANTHER" id="PTHR44157">
    <property type="entry name" value="DNAJ HOMOLOG SUBFAMILY C MEMBER 11"/>
    <property type="match status" value="1"/>
</dbReference>
<accession>A0AAN6GKJ9</accession>
<organism evidence="7 8">
    <name type="scientific">Tilletia horrida</name>
    <dbReference type="NCBI Taxonomy" id="155126"/>
    <lineage>
        <taxon>Eukaryota</taxon>
        <taxon>Fungi</taxon>
        <taxon>Dikarya</taxon>
        <taxon>Basidiomycota</taxon>
        <taxon>Ustilaginomycotina</taxon>
        <taxon>Exobasidiomycetes</taxon>
        <taxon>Tilletiales</taxon>
        <taxon>Tilletiaceae</taxon>
        <taxon>Tilletia</taxon>
    </lineage>
</organism>
<dbReference type="InterPro" id="IPR036869">
    <property type="entry name" value="J_dom_sf"/>
</dbReference>
<proteinExistence type="predicted"/>
<dbReference type="PRINTS" id="PR00625">
    <property type="entry name" value="JDOMAIN"/>
</dbReference>
<gene>
    <name evidence="7" type="ORF">OC846_005406</name>
</gene>
<dbReference type="InterPro" id="IPR055225">
    <property type="entry name" value="DNAJC11-like_beta-barrel"/>
</dbReference>
<feature type="compositionally biased region" description="Polar residues" evidence="4">
    <location>
        <begin position="25"/>
        <end position="38"/>
    </location>
</feature>
<evidence type="ECO:0000259" key="6">
    <source>
        <dbReference type="PROSITE" id="PS50076"/>
    </source>
</evidence>
<dbReference type="Pfam" id="PF11875">
    <property type="entry name" value="DnaJ-like_C11_C"/>
    <property type="match status" value="1"/>
</dbReference>
<dbReference type="Pfam" id="PF00226">
    <property type="entry name" value="DnaJ"/>
    <property type="match status" value="1"/>
</dbReference>
<comment type="subcellular location">
    <subcellularLocation>
        <location evidence="1">Membrane</location>
    </subcellularLocation>
</comment>
<dbReference type="InterPro" id="IPR052243">
    <property type="entry name" value="Mito_inner_membrane_organizer"/>
</dbReference>
<dbReference type="AlphaFoldDB" id="A0AAN6GKJ9"/>
<dbReference type="InterPro" id="IPR018253">
    <property type="entry name" value="DnaJ_domain_CS"/>
</dbReference>
<keyword evidence="3" id="KW-0143">Chaperone</keyword>
<keyword evidence="5" id="KW-1133">Transmembrane helix</keyword>
<feature type="compositionally biased region" description="Low complexity" evidence="4">
    <location>
        <begin position="39"/>
        <end position="60"/>
    </location>
</feature>
<evidence type="ECO:0000256" key="2">
    <source>
        <dbReference type="ARBA" id="ARBA00023136"/>
    </source>
</evidence>
<dbReference type="GO" id="GO:0016020">
    <property type="term" value="C:membrane"/>
    <property type="evidence" value="ECO:0007669"/>
    <property type="project" value="UniProtKB-SubCell"/>
</dbReference>
<dbReference type="GO" id="GO:0005739">
    <property type="term" value="C:mitochondrion"/>
    <property type="evidence" value="ECO:0007669"/>
    <property type="project" value="GOC"/>
</dbReference>
<feature type="compositionally biased region" description="Acidic residues" evidence="4">
    <location>
        <begin position="1"/>
        <end position="10"/>
    </location>
</feature>
<evidence type="ECO:0000256" key="4">
    <source>
        <dbReference type="SAM" id="MobiDB-lite"/>
    </source>
</evidence>
<evidence type="ECO:0000256" key="5">
    <source>
        <dbReference type="SAM" id="Phobius"/>
    </source>
</evidence>
<dbReference type="Gene3D" id="1.10.287.110">
    <property type="entry name" value="DnaJ domain"/>
    <property type="match status" value="1"/>
</dbReference>
<keyword evidence="8" id="KW-1185">Reference proteome</keyword>
<dbReference type="InterPro" id="IPR001623">
    <property type="entry name" value="DnaJ_domain"/>
</dbReference>
<dbReference type="SUPFAM" id="SSF46565">
    <property type="entry name" value="Chaperone J-domain"/>
    <property type="match status" value="1"/>
</dbReference>
<feature type="transmembrane region" description="Helical" evidence="5">
    <location>
        <begin position="534"/>
        <end position="555"/>
    </location>
</feature>
<dbReference type="InterPro" id="IPR024586">
    <property type="entry name" value="DnaJ-like_C11_C"/>
</dbReference>
<evidence type="ECO:0000313" key="8">
    <source>
        <dbReference type="Proteomes" id="UP001176517"/>
    </source>
</evidence>
<dbReference type="PROSITE" id="PS50076">
    <property type="entry name" value="DNAJ_2"/>
    <property type="match status" value="1"/>
</dbReference>
<sequence length="735" mass="80015">MEAHIEDEDPYAPRSYEQYFGGQGQPSSERSQSAGANRTTASSAPSSASSSTAGTNTSSSRHNPTRISEDDYPSSSHRRHGGNVADPAHAVDEPEDADEPLFGGTPFRDAHDTNARGPAMDGEGDGAQGADKDRLYALLNVERDASEDQIRDAYRSLAVSFHPDKHKDPALKAAAESRFREIQHAYEVLTNQQQRAVYDHLGEAGLKSSWALTVRGQTPHDLQREFERQAMERRMQDAENLVKSRGDFTVSLDASALFAPANRIPRPPARAATGAPVTFEDRWNRLGCTQLLGKHGFETTINDKYAVNFAGQMVSRNGMGSGNLIGTVKTQWSPRLFAEASATMLRPRIGTFKAQYALSPNSFLTGLVVAQSPLVPPSVTLTYGQRISPTSALTGFTSVKTGSYSLGPWGKNVPAMLKRDRAALTVGISKQVTPDRGWTVQSTLNEFDSSVGGEYATKVLGGTVKVRAGVGLGLGSGINAFTSAERRITENTRLTLGVNCGIPAGGVTLRVKVQRLGQKINVPILISPYFRSDLVVFITVVPAVAYTALHYGYLVPTKRKRISKKVAELRSESRDLIEERYRAAVDAKALLREQARKRATTERNRGGLVIVEAWYGARSSFPAPRDASPEELLDLAWSARAGQQAPAPELGTEGIDIESLPPVWDVTVALQNLVNNGQLIIPGGRPKYGINGFFDPCMGEKKHLLIRYVFRHQLHEVVVDDVSPLAAPLRIHQLL</sequence>
<dbReference type="EMBL" id="JAPDMZ010000205">
    <property type="protein sequence ID" value="KAK0546126.1"/>
    <property type="molecule type" value="Genomic_DNA"/>
</dbReference>
<feature type="region of interest" description="Disordered" evidence="4">
    <location>
        <begin position="1"/>
        <end position="129"/>
    </location>
</feature>
<dbReference type="Proteomes" id="UP001176517">
    <property type="component" value="Unassembled WGS sequence"/>
</dbReference>